<protein>
    <submittedName>
        <fullName evidence="2">Uncharacterized protein</fullName>
    </submittedName>
</protein>
<dbReference type="Proteomes" id="UP000239757">
    <property type="component" value="Unassembled WGS sequence"/>
</dbReference>
<proteinExistence type="predicted"/>
<organism evidence="2 3">
    <name type="scientific">Gossypium barbadense</name>
    <name type="common">Sea Island cotton</name>
    <name type="synonym">Hibiscus barbadensis</name>
    <dbReference type="NCBI Taxonomy" id="3634"/>
    <lineage>
        <taxon>Eukaryota</taxon>
        <taxon>Viridiplantae</taxon>
        <taxon>Streptophyta</taxon>
        <taxon>Embryophyta</taxon>
        <taxon>Tracheophyta</taxon>
        <taxon>Spermatophyta</taxon>
        <taxon>Magnoliopsida</taxon>
        <taxon>eudicotyledons</taxon>
        <taxon>Gunneridae</taxon>
        <taxon>Pentapetalae</taxon>
        <taxon>rosids</taxon>
        <taxon>malvids</taxon>
        <taxon>Malvales</taxon>
        <taxon>Malvaceae</taxon>
        <taxon>Malvoideae</taxon>
        <taxon>Gossypium</taxon>
    </lineage>
</organism>
<accession>A0A2P5YTH5</accession>
<sequence>MAVSIPFPKYLHKVTQDTNVVMASLGSVTLKTSTINPGKKRGHDFLILPCIPVPTGASRRPLRLPTSILAHRARPMLPHSVTSFAARPRRSRSASSPMGRSMLCSSFSSARALATVLPLPQHHSIPPPPHPISSSELSPPFY</sequence>
<evidence type="ECO:0000313" key="2">
    <source>
        <dbReference type="EMBL" id="PPS18900.1"/>
    </source>
</evidence>
<dbReference type="AlphaFoldDB" id="A0A2P5YTH5"/>
<feature type="compositionally biased region" description="Low complexity" evidence="1">
    <location>
        <begin position="132"/>
        <end position="142"/>
    </location>
</feature>
<evidence type="ECO:0000256" key="1">
    <source>
        <dbReference type="SAM" id="MobiDB-lite"/>
    </source>
</evidence>
<feature type="region of interest" description="Disordered" evidence="1">
    <location>
        <begin position="120"/>
        <end position="142"/>
    </location>
</feature>
<dbReference type="EMBL" id="KZ662802">
    <property type="protein sequence ID" value="PPS18900.1"/>
    <property type="molecule type" value="Genomic_DNA"/>
</dbReference>
<evidence type="ECO:0000313" key="3">
    <source>
        <dbReference type="Proteomes" id="UP000239757"/>
    </source>
</evidence>
<name>A0A2P5YTH5_GOSBA</name>
<gene>
    <name evidence="2" type="ORF">GOBAR_AA01675</name>
</gene>
<reference evidence="2 3" key="1">
    <citation type="submission" date="2015-01" db="EMBL/GenBank/DDBJ databases">
        <title>Genome of allotetraploid Gossypium barbadense reveals genomic plasticity and fiber elongation in cotton evolution.</title>
        <authorList>
            <person name="Chen X."/>
            <person name="Liu X."/>
            <person name="Zhao B."/>
            <person name="Zheng H."/>
            <person name="Hu Y."/>
            <person name="Lu G."/>
            <person name="Yang C."/>
            <person name="Chen J."/>
            <person name="Shan C."/>
            <person name="Zhang L."/>
            <person name="Zhou Y."/>
            <person name="Wang L."/>
            <person name="Guo W."/>
            <person name="Bai Y."/>
            <person name="Ruan J."/>
            <person name="Shangguan X."/>
            <person name="Mao Y."/>
            <person name="Jiang J."/>
            <person name="Zhu Y."/>
            <person name="Lei J."/>
            <person name="Kang H."/>
            <person name="Chen S."/>
            <person name="He X."/>
            <person name="Wang R."/>
            <person name="Wang Y."/>
            <person name="Chen J."/>
            <person name="Wang L."/>
            <person name="Yu S."/>
            <person name="Wang B."/>
            <person name="Wei J."/>
            <person name="Song S."/>
            <person name="Lu X."/>
            <person name="Gao Z."/>
            <person name="Gu W."/>
            <person name="Deng X."/>
            <person name="Ma D."/>
            <person name="Wang S."/>
            <person name="Liang W."/>
            <person name="Fang L."/>
            <person name="Cai C."/>
            <person name="Zhu X."/>
            <person name="Zhou B."/>
            <person name="Zhang Y."/>
            <person name="Chen Z."/>
            <person name="Xu S."/>
            <person name="Zhu R."/>
            <person name="Wang S."/>
            <person name="Zhang T."/>
            <person name="Zhao G."/>
        </authorList>
    </citation>
    <scope>NUCLEOTIDE SEQUENCE [LARGE SCALE GENOMIC DNA]</scope>
    <source>
        <strain evidence="3">cv. Xinhai21</strain>
        <tissue evidence="2">Leaf</tissue>
    </source>
</reference>